<feature type="chain" id="PRO_5004102497" evidence="2">
    <location>
        <begin position="20"/>
        <end position="83"/>
    </location>
</feature>
<evidence type="ECO:0000313" key="3">
    <source>
        <dbReference type="EMBL" id="AGI97144.1"/>
    </source>
</evidence>
<dbReference type="AlphaFoldDB" id="M9T1K1"/>
<organism evidence="3">
    <name type="scientific">Varanus glauerti</name>
    <name type="common">Kimberley rock monitor</name>
    <dbReference type="NCBI Taxonomy" id="169841"/>
    <lineage>
        <taxon>Eukaryota</taxon>
        <taxon>Metazoa</taxon>
        <taxon>Chordata</taxon>
        <taxon>Craniata</taxon>
        <taxon>Vertebrata</taxon>
        <taxon>Euteleostomi</taxon>
        <taxon>Lepidosauria</taxon>
        <taxon>Squamata</taxon>
        <taxon>Bifurcata</taxon>
        <taxon>Unidentata</taxon>
        <taxon>Episquamata</taxon>
        <taxon>Toxicofera</taxon>
        <taxon>Anguimorpha</taxon>
        <taxon>Paleoanguimorpha</taxon>
        <taxon>Varanoidea</taxon>
        <taxon>Varanidae</taxon>
        <taxon>Varanus</taxon>
    </lineage>
</organism>
<feature type="signal peptide" evidence="2">
    <location>
        <begin position="1"/>
        <end position="19"/>
    </location>
</feature>
<proteinExistence type="evidence at transcript level"/>
<name>M9T1K1_VARGA</name>
<accession>M9T1K1</accession>
<sequence>MKTLLLLCLLVLAAFHALARPKPDGEPEPLQAADGGAPGMEGWTSVRGNSTWCRSVSGGCYFLISQDGTARIGKCISTYICSK</sequence>
<reference evidence="3" key="1">
    <citation type="submission" date="2012-08" db="EMBL/GenBank/DDBJ databases">
        <title>Squeezers and leaf-cutters: differential diversification and degeneration of the venom system in toxicoferan reptiles.</title>
        <authorList>
            <person name="Fry B.G."/>
            <person name="Undheim E.A.B."/>
            <person name="Ali S.A."/>
            <person name="Debono J."/>
            <person name="Scheib H."/>
            <person name="Ruder T."/>
            <person name="Jackson T.N.W."/>
            <person name="Morgenstern D."/>
            <person name="Cadwallader L."/>
            <person name="Whitehead D."/>
            <person name="Nabuurs R."/>
            <person name="van der Weerd L."/>
            <person name="Vidal N."/>
            <person name="Roelants K."/>
            <person name="Hendrikx I."/>
            <person name="Pineda Gonzalez S."/>
            <person name="Jones A."/>
            <person name="King G.F."/>
            <person name="Antunes A."/>
            <person name="Sunagar K."/>
        </authorList>
    </citation>
    <scope>NUCLEOTIDE SEQUENCE</scope>
</reference>
<evidence type="ECO:0000256" key="1">
    <source>
        <dbReference type="SAM" id="MobiDB-lite"/>
    </source>
</evidence>
<keyword evidence="2" id="KW-0732">Signal</keyword>
<evidence type="ECO:0000256" key="2">
    <source>
        <dbReference type="SAM" id="SignalP"/>
    </source>
</evidence>
<dbReference type="EMBL" id="JX467131">
    <property type="protein sequence ID" value="AGI97144.1"/>
    <property type="molecule type" value="mRNA"/>
</dbReference>
<feature type="region of interest" description="Disordered" evidence="1">
    <location>
        <begin position="21"/>
        <end position="42"/>
    </location>
</feature>
<protein>
    <submittedName>
        <fullName evidence="3">Crotamine-Var-1</fullName>
    </submittedName>
</protein>